<accession>A0AAD5FTN7</accession>
<protein>
    <recommendedName>
        <fullName evidence="2">Sister chromatid cohesion protein DCC1</fullName>
    </recommendedName>
</protein>
<evidence type="ECO:0000256" key="1">
    <source>
        <dbReference type="ARBA" id="ARBA00007017"/>
    </source>
</evidence>
<sequence length="165" mass="19157">YWRLLDFDYELKLLGHVTQLVDSESWSFSKVPLNVCLEELAPLEPKAMIEHCLNSYGRQYNTEVGEVMYALDEDKVCRAMAQMLLQNAVKFNLSEFQEVWQQSVPEGMSTRLDQLSGLALVDCSSRPETIALLRVEDLPEDTIERFNALFAMREKWTQQDIEPYI</sequence>
<dbReference type="GO" id="GO:0006260">
    <property type="term" value="P:DNA replication"/>
    <property type="evidence" value="ECO:0007669"/>
    <property type="project" value="UniProtKB-KW"/>
</dbReference>
<evidence type="ECO:0000256" key="3">
    <source>
        <dbReference type="ARBA" id="ARBA00022705"/>
    </source>
</evidence>
<dbReference type="Proteomes" id="UP001205998">
    <property type="component" value="Unassembled WGS sequence"/>
</dbReference>
<dbReference type="GO" id="GO:0034088">
    <property type="term" value="P:maintenance of mitotic sister chromatid cohesion"/>
    <property type="evidence" value="ECO:0007669"/>
    <property type="project" value="TreeGrafter"/>
</dbReference>
<comment type="caution">
    <text evidence="4">The sequence shown here is derived from an EMBL/GenBank/DDBJ whole genome shotgun (WGS) entry which is preliminary data.</text>
</comment>
<dbReference type="PANTHER" id="PTHR13395:SF6">
    <property type="entry name" value="SISTER CHROMATID COHESION PROTEIN DCC1"/>
    <property type="match status" value="1"/>
</dbReference>
<feature type="non-terminal residue" evidence="4">
    <location>
        <position position="1"/>
    </location>
</feature>
<dbReference type="GO" id="GO:0031390">
    <property type="term" value="C:Ctf18 RFC-like complex"/>
    <property type="evidence" value="ECO:0007669"/>
    <property type="project" value="InterPro"/>
</dbReference>
<keyword evidence="5" id="KW-1185">Reference proteome</keyword>
<keyword evidence="3" id="KW-0235">DNA replication</keyword>
<dbReference type="GO" id="GO:0000785">
    <property type="term" value="C:chromatin"/>
    <property type="evidence" value="ECO:0007669"/>
    <property type="project" value="TreeGrafter"/>
</dbReference>
<dbReference type="Pfam" id="PF09724">
    <property type="entry name" value="Dcc1"/>
    <property type="match status" value="1"/>
</dbReference>
<dbReference type="InterPro" id="IPR019128">
    <property type="entry name" value="Dcc1"/>
</dbReference>
<reference evidence="4" key="1">
    <citation type="submission" date="2018-07" db="EMBL/GenBank/DDBJ databases">
        <title>Comparative genomics of catfishes provides insights into carnivory and benthic adaptation.</title>
        <authorList>
            <person name="Zhang Y."/>
            <person name="Wang D."/>
            <person name="Peng Z."/>
            <person name="Zheng S."/>
            <person name="Shao F."/>
            <person name="Tao W."/>
        </authorList>
    </citation>
    <scope>NUCLEOTIDE SEQUENCE</scope>
    <source>
        <strain evidence="4">Chongqing</strain>
    </source>
</reference>
<dbReference type="EMBL" id="MU547715">
    <property type="protein sequence ID" value="KAI5628003.1"/>
    <property type="molecule type" value="Genomic_DNA"/>
</dbReference>
<dbReference type="AlphaFoldDB" id="A0AAD5FTN7"/>
<feature type="non-terminal residue" evidence="4">
    <location>
        <position position="165"/>
    </location>
</feature>
<organism evidence="4 5">
    <name type="scientific">Silurus asotus</name>
    <name type="common">Amur catfish</name>
    <name type="synonym">Parasilurus asotus</name>
    <dbReference type="NCBI Taxonomy" id="30991"/>
    <lineage>
        <taxon>Eukaryota</taxon>
        <taxon>Metazoa</taxon>
        <taxon>Chordata</taxon>
        <taxon>Craniata</taxon>
        <taxon>Vertebrata</taxon>
        <taxon>Euteleostomi</taxon>
        <taxon>Actinopterygii</taxon>
        <taxon>Neopterygii</taxon>
        <taxon>Teleostei</taxon>
        <taxon>Ostariophysi</taxon>
        <taxon>Siluriformes</taxon>
        <taxon>Siluridae</taxon>
        <taxon>Silurus</taxon>
    </lineage>
</organism>
<dbReference type="GO" id="GO:0000775">
    <property type="term" value="C:chromosome, centromeric region"/>
    <property type="evidence" value="ECO:0007669"/>
    <property type="project" value="TreeGrafter"/>
</dbReference>
<evidence type="ECO:0000313" key="5">
    <source>
        <dbReference type="Proteomes" id="UP001205998"/>
    </source>
</evidence>
<dbReference type="PANTHER" id="PTHR13395">
    <property type="entry name" value="SISTER CHROMATID COHESION PROTEIN DCC1-RELATED"/>
    <property type="match status" value="1"/>
</dbReference>
<evidence type="ECO:0000256" key="2">
    <source>
        <dbReference type="ARBA" id="ARBA00017682"/>
    </source>
</evidence>
<comment type="similarity">
    <text evidence="1">Belongs to the DCC1 family.</text>
</comment>
<proteinExistence type="inferred from homology"/>
<gene>
    <name evidence="4" type="ORF">C0J50_12811</name>
</gene>
<evidence type="ECO:0000313" key="4">
    <source>
        <dbReference type="EMBL" id="KAI5628003.1"/>
    </source>
</evidence>
<name>A0AAD5FTN7_SILAS</name>